<proteinExistence type="predicted"/>
<feature type="region of interest" description="Disordered" evidence="1">
    <location>
        <begin position="53"/>
        <end position="73"/>
    </location>
</feature>
<dbReference type="Proteomes" id="UP001642464">
    <property type="component" value="Unassembled WGS sequence"/>
</dbReference>
<organism evidence="2 3">
    <name type="scientific">Durusdinium trenchii</name>
    <dbReference type="NCBI Taxonomy" id="1381693"/>
    <lineage>
        <taxon>Eukaryota</taxon>
        <taxon>Sar</taxon>
        <taxon>Alveolata</taxon>
        <taxon>Dinophyceae</taxon>
        <taxon>Suessiales</taxon>
        <taxon>Symbiodiniaceae</taxon>
        <taxon>Durusdinium</taxon>
    </lineage>
</organism>
<accession>A0ABP0RQR4</accession>
<evidence type="ECO:0000256" key="1">
    <source>
        <dbReference type="SAM" id="MobiDB-lite"/>
    </source>
</evidence>
<sequence length="137" mass="13896">MPSLCIASGAPVGGGTASAACAPSNAINLPGGKVAQHVKGLRLVPVALASGAAASRPARRRLALRSRGGERQEEGDFLAGFRLALGSREELLQQEAFQLSQPGAAQGGGGLGAAAPPAGQDREGERVLRRHPWLAES</sequence>
<name>A0ABP0RQR4_9DINO</name>
<keyword evidence="3" id="KW-1185">Reference proteome</keyword>
<protein>
    <submittedName>
        <fullName evidence="2">Uncharacterized protein</fullName>
    </submittedName>
</protein>
<feature type="compositionally biased region" description="Basic residues" evidence="1">
    <location>
        <begin position="128"/>
        <end position="137"/>
    </location>
</feature>
<evidence type="ECO:0000313" key="3">
    <source>
        <dbReference type="Proteomes" id="UP001642464"/>
    </source>
</evidence>
<feature type="region of interest" description="Disordered" evidence="1">
    <location>
        <begin position="95"/>
        <end position="137"/>
    </location>
</feature>
<dbReference type="EMBL" id="CAXAMM010042017">
    <property type="protein sequence ID" value="CAK9102470.1"/>
    <property type="molecule type" value="Genomic_DNA"/>
</dbReference>
<comment type="caution">
    <text evidence="2">The sequence shown here is derived from an EMBL/GenBank/DDBJ whole genome shotgun (WGS) entry which is preliminary data.</text>
</comment>
<evidence type="ECO:0000313" key="2">
    <source>
        <dbReference type="EMBL" id="CAK9102470.1"/>
    </source>
</evidence>
<gene>
    <name evidence="2" type="ORF">SCF082_LOCUS47886</name>
</gene>
<reference evidence="2 3" key="1">
    <citation type="submission" date="2024-02" db="EMBL/GenBank/DDBJ databases">
        <authorList>
            <person name="Chen Y."/>
            <person name="Shah S."/>
            <person name="Dougan E. K."/>
            <person name="Thang M."/>
            <person name="Chan C."/>
        </authorList>
    </citation>
    <scope>NUCLEOTIDE SEQUENCE [LARGE SCALE GENOMIC DNA]</scope>
</reference>